<feature type="compositionally biased region" description="Basic and acidic residues" evidence="1">
    <location>
        <begin position="947"/>
        <end position="960"/>
    </location>
</feature>
<reference evidence="2 3" key="1">
    <citation type="submission" date="2017-09" db="EMBL/GenBank/DDBJ databases">
        <authorList>
            <person name="DeBolt S."/>
            <person name="Huntemann M."/>
            <person name="Clum A."/>
            <person name="Pillay M."/>
            <person name="Palaniappan K."/>
            <person name="Varghese N."/>
            <person name="Mikhailova N."/>
            <person name="Stamatis D."/>
            <person name="Reddy T."/>
            <person name="Daum C."/>
            <person name="Shapiro N."/>
            <person name="Ivanova N."/>
            <person name="Kyrpides N."/>
            <person name="Woyke T."/>
        </authorList>
    </citation>
    <scope>NUCLEOTIDE SEQUENCE [LARGE SCALE GENOMIC DNA]</scope>
    <source>
        <strain evidence="2 3">A2-S9</strain>
    </source>
</reference>
<dbReference type="RefSeq" id="WP_141543036.1">
    <property type="nucleotide sequence ID" value="NZ_PDJN01000001.1"/>
</dbReference>
<evidence type="ECO:0000313" key="3">
    <source>
        <dbReference type="Proteomes" id="UP000221580"/>
    </source>
</evidence>
<reference evidence="2 3" key="2">
    <citation type="submission" date="2017-10" db="EMBL/GenBank/DDBJ databases">
        <title>Bacterial endophytes that colonize and modify switchgrass growth.</title>
        <authorList>
            <person name="Debolt S."/>
        </authorList>
    </citation>
    <scope>NUCLEOTIDE SEQUENCE [LARGE SCALE GENOMIC DNA]</scope>
    <source>
        <strain evidence="2 3">A2-S9</strain>
    </source>
</reference>
<dbReference type="Proteomes" id="UP000221580">
    <property type="component" value="Unassembled WGS sequence"/>
</dbReference>
<dbReference type="AlphaFoldDB" id="A0A7Z1GU39"/>
<protein>
    <submittedName>
        <fullName evidence="2">Uncharacterized protein</fullName>
    </submittedName>
</protein>
<comment type="caution">
    <text evidence="2">The sequence shown here is derived from an EMBL/GenBank/DDBJ whole genome shotgun (WGS) entry which is preliminary data.</text>
</comment>
<gene>
    <name evidence="2" type="ORF">DM05_2302</name>
</gene>
<sequence>MSKVVATPEPVAVGLPSTAAGIQPDRSPEVIRPEPLLRPSTLVHHIPGQLQGISDFSQALLDTAILEARNKERWIAALEHHVQGKADQDTIDLAEIRFSSVTRSTLATDVQRGRKALAALANRPGMQAALEKYGIDSQTAHLRIFDGRLEVLDSAGRWIDLSDSVSARPGLKKRFDTLLDMAQTTGHILHSTGEVDALQMLRVTLPNADGQDVPRSAKVIRNLIGWQRHPLTSSPPMGNYTGPWLALDSPLKLSQQDRQTLVGSFERFVGPQWLDKQPPLSGDVDAHILGRLRSQKNLNVYRQHRLLEGLNAPHDGWRKQQLNQLQVTAHLLRIDPHLGQQRNHVAGYDLYSLQNAGLKMADAREDLHMHLVHRKGVSPDAVEVVSHLFLATVAPEFLVRDIPDTVHIGSPAWLVLRKTVALLEAHAPGSSRTLTYAQVLERAALQPPTPALVPLFQAAEADPLLDWGVLNGVIAGRADDRYTVEDLRKSAGKYKDYIETTQKATAVLQTPPVTRRALAQADLKAVFPGRDLDKPVQRDTYPMPFFMADPSHELSLIDLHMMGALKNGGYAQKVANGPFGGTTADIGRELADLQAGFNRLRFTKDMLDRSVKSEVDTFTSAITTRLKDLFSKMPYQDRQLLEREELTFYRVEGESITAEGKTISGAAEQTERVKGRYGFIVQAGQGDNAKCFEFWPLRGEYFERPDFLKALARGEAQVPRVWVTKLQSHADGHGARESQVQIRALRETLPAGSGRGSLADGGYFSQKTRDFAAYVRRHDLVLNRQELLDSAMGTTPRERFEARTQEAVKTIEDLLIPFKGCYDDIASGRVKTELGALTGCALDAVMIGSVVAGEVVEGAQAVSRAETALSKMSAATRAFGALSNNLFNPVAGLEQPLQAGYEWLSSRPVFRLGRPLGELRATWKTAMKEQLGAPPFATERPRKMRRPSVDGEQPRPHDPARLPTLETAEAPAATSPLEQSRQAIERALPIARERLHGALSALSDPEFEKDLKFVCKTFFGADSEEVVAAFTRKQRTMKVDLDKLDLSNINFLENEGSEWQAQLLPSSYSRYKAGYRQEKYIEVNVNGATDYYRSMGSSDDAMANTLIHEQAHGFPGDEDYVYSGAIKGGREDIADLLNLGNTTDPKHFRHLGDEVQEATLSLFAKAPQAHNADSTLFGIALLDQAKNNRPLYEENVKAIQQALEKAKATGGVITEQLPVRIIRKRAVSSAPLPRFVLVRHDQTGKIVQVLERLPRPGGHGPHAPRSVSDVVQEVFKWH</sequence>
<proteinExistence type="predicted"/>
<feature type="region of interest" description="Disordered" evidence="1">
    <location>
        <begin position="930"/>
        <end position="963"/>
    </location>
</feature>
<dbReference type="EMBL" id="PDJN01000001">
    <property type="protein sequence ID" value="PFG71924.1"/>
    <property type="molecule type" value="Genomic_DNA"/>
</dbReference>
<evidence type="ECO:0000313" key="2">
    <source>
        <dbReference type="EMBL" id="PFG71924.1"/>
    </source>
</evidence>
<name>A0A7Z1GU39_9PSED</name>
<organism evidence="2 3">
    <name type="scientific">Pseudomonas poae</name>
    <dbReference type="NCBI Taxonomy" id="200451"/>
    <lineage>
        <taxon>Bacteria</taxon>
        <taxon>Pseudomonadati</taxon>
        <taxon>Pseudomonadota</taxon>
        <taxon>Gammaproteobacteria</taxon>
        <taxon>Pseudomonadales</taxon>
        <taxon>Pseudomonadaceae</taxon>
        <taxon>Pseudomonas</taxon>
    </lineage>
</organism>
<evidence type="ECO:0000256" key="1">
    <source>
        <dbReference type="SAM" id="MobiDB-lite"/>
    </source>
</evidence>
<accession>A0A7Z1GU39</accession>